<feature type="compositionally biased region" description="Basic and acidic residues" evidence="1">
    <location>
        <begin position="17"/>
        <end position="28"/>
    </location>
</feature>
<dbReference type="EMBL" id="ML978965">
    <property type="protein sequence ID" value="KAF1929886.1"/>
    <property type="molecule type" value="Genomic_DNA"/>
</dbReference>
<accession>A0A6A5RU97</accession>
<evidence type="ECO:0000313" key="3">
    <source>
        <dbReference type="Proteomes" id="UP000800082"/>
    </source>
</evidence>
<name>A0A6A5RU97_9PLEO</name>
<gene>
    <name evidence="2" type="ORF">M421DRAFT_4311</name>
</gene>
<organism evidence="2 3">
    <name type="scientific">Didymella exigua CBS 183.55</name>
    <dbReference type="NCBI Taxonomy" id="1150837"/>
    <lineage>
        <taxon>Eukaryota</taxon>
        <taxon>Fungi</taxon>
        <taxon>Dikarya</taxon>
        <taxon>Ascomycota</taxon>
        <taxon>Pezizomycotina</taxon>
        <taxon>Dothideomycetes</taxon>
        <taxon>Pleosporomycetidae</taxon>
        <taxon>Pleosporales</taxon>
        <taxon>Pleosporineae</taxon>
        <taxon>Didymellaceae</taxon>
        <taxon>Didymella</taxon>
    </lineage>
</organism>
<dbReference type="Proteomes" id="UP000800082">
    <property type="component" value="Unassembled WGS sequence"/>
</dbReference>
<feature type="compositionally biased region" description="Low complexity" evidence="1">
    <location>
        <begin position="34"/>
        <end position="46"/>
    </location>
</feature>
<feature type="compositionally biased region" description="Polar residues" evidence="1">
    <location>
        <begin position="81"/>
        <end position="99"/>
    </location>
</feature>
<reference evidence="2" key="1">
    <citation type="journal article" date="2020" name="Stud. Mycol.">
        <title>101 Dothideomycetes genomes: a test case for predicting lifestyles and emergence of pathogens.</title>
        <authorList>
            <person name="Haridas S."/>
            <person name="Albert R."/>
            <person name="Binder M."/>
            <person name="Bloem J."/>
            <person name="Labutti K."/>
            <person name="Salamov A."/>
            <person name="Andreopoulos B."/>
            <person name="Baker S."/>
            <person name="Barry K."/>
            <person name="Bills G."/>
            <person name="Bluhm B."/>
            <person name="Cannon C."/>
            <person name="Castanera R."/>
            <person name="Culley D."/>
            <person name="Daum C."/>
            <person name="Ezra D."/>
            <person name="Gonzalez J."/>
            <person name="Henrissat B."/>
            <person name="Kuo A."/>
            <person name="Liang C."/>
            <person name="Lipzen A."/>
            <person name="Lutzoni F."/>
            <person name="Magnuson J."/>
            <person name="Mondo S."/>
            <person name="Nolan M."/>
            <person name="Ohm R."/>
            <person name="Pangilinan J."/>
            <person name="Park H.-J."/>
            <person name="Ramirez L."/>
            <person name="Alfaro M."/>
            <person name="Sun H."/>
            <person name="Tritt A."/>
            <person name="Yoshinaga Y."/>
            <person name="Zwiers L.-H."/>
            <person name="Turgeon B."/>
            <person name="Goodwin S."/>
            <person name="Spatafora J."/>
            <person name="Crous P."/>
            <person name="Grigoriev I."/>
        </authorList>
    </citation>
    <scope>NUCLEOTIDE SEQUENCE</scope>
    <source>
        <strain evidence="2">CBS 183.55</strain>
    </source>
</reference>
<feature type="compositionally biased region" description="Basic and acidic residues" evidence="1">
    <location>
        <begin position="47"/>
        <end position="61"/>
    </location>
</feature>
<evidence type="ECO:0000256" key="1">
    <source>
        <dbReference type="SAM" id="MobiDB-lite"/>
    </source>
</evidence>
<keyword evidence="3" id="KW-1185">Reference proteome</keyword>
<protein>
    <submittedName>
        <fullName evidence="2">Uncharacterized protein</fullName>
    </submittedName>
</protein>
<evidence type="ECO:0000313" key="2">
    <source>
        <dbReference type="EMBL" id="KAF1929886.1"/>
    </source>
</evidence>
<dbReference type="GeneID" id="54352291"/>
<dbReference type="AlphaFoldDB" id="A0A6A5RU97"/>
<feature type="compositionally biased region" description="Pro residues" evidence="1">
    <location>
        <begin position="117"/>
        <end position="126"/>
    </location>
</feature>
<dbReference type="RefSeq" id="XP_033450134.1">
    <property type="nucleotide sequence ID" value="XM_033594623.1"/>
</dbReference>
<proteinExistence type="predicted"/>
<feature type="region of interest" description="Disordered" evidence="1">
    <location>
        <begin position="15"/>
        <end position="126"/>
    </location>
</feature>
<feature type="compositionally biased region" description="Polar residues" evidence="1">
    <location>
        <begin position="62"/>
        <end position="72"/>
    </location>
</feature>
<sequence length="126" mass="13561">MVEAAKINGRITLMLRSDLESPPPERHGTRAVRRSAPSVASAAPKSVSDRMTDRQRDRETDSTNLNASSGANKTAHHHPRTTVNSGQQPAPRRTSTGTKHSTRALGTGPRTCSLAWPMPPHPGPDL</sequence>